<keyword evidence="2" id="KW-1185">Reference proteome</keyword>
<dbReference type="AlphaFoldDB" id="A0AAD8IBB3"/>
<evidence type="ECO:0000313" key="1">
    <source>
        <dbReference type="EMBL" id="KAK1382401.1"/>
    </source>
</evidence>
<accession>A0AAD8IBB3</accession>
<dbReference type="Proteomes" id="UP001237642">
    <property type="component" value="Unassembled WGS sequence"/>
</dbReference>
<protein>
    <submittedName>
        <fullName evidence="1">Uncharacterized protein</fullName>
    </submittedName>
</protein>
<evidence type="ECO:0000313" key="2">
    <source>
        <dbReference type="Proteomes" id="UP001237642"/>
    </source>
</evidence>
<reference evidence="1" key="2">
    <citation type="submission" date="2023-05" db="EMBL/GenBank/DDBJ databases">
        <authorList>
            <person name="Schelkunov M.I."/>
        </authorList>
    </citation>
    <scope>NUCLEOTIDE SEQUENCE</scope>
    <source>
        <strain evidence="1">Hsosn_3</strain>
        <tissue evidence="1">Leaf</tissue>
    </source>
</reference>
<organism evidence="1 2">
    <name type="scientific">Heracleum sosnowskyi</name>
    <dbReference type="NCBI Taxonomy" id="360622"/>
    <lineage>
        <taxon>Eukaryota</taxon>
        <taxon>Viridiplantae</taxon>
        <taxon>Streptophyta</taxon>
        <taxon>Embryophyta</taxon>
        <taxon>Tracheophyta</taxon>
        <taxon>Spermatophyta</taxon>
        <taxon>Magnoliopsida</taxon>
        <taxon>eudicotyledons</taxon>
        <taxon>Gunneridae</taxon>
        <taxon>Pentapetalae</taxon>
        <taxon>asterids</taxon>
        <taxon>campanulids</taxon>
        <taxon>Apiales</taxon>
        <taxon>Apiaceae</taxon>
        <taxon>Apioideae</taxon>
        <taxon>apioid superclade</taxon>
        <taxon>Tordylieae</taxon>
        <taxon>Tordyliinae</taxon>
        <taxon>Heracleum</taxon>
    </lineage>
</organism>
<gene>
    <name evidence="1" type="ORF">POM88_020136</name>
</gene>
<proteinExistence type="predicted"/>
<name>A0AAD8IBB3_9APIA</name>
<dbReference type="EMBL" id="JAUIZM010000005">
    <property type="protein sequence ID" value="KAK1382401.1"/>
    <property type="molecule type" value="Genomic_DNA"/>
</dbReference>
<sequence length="205" mass="23471">MGSSSSSNYLVEAVAITANRFPLNRAERRATRSRSRGILFHHPISSHPELVSEKGEAFSSTTSFVSLGHRSRICDSEATRQLKEAPSMRSKPWGRRVNLYFQSVMHHGHTWKSASMDLKKELEASQQKCKEWDGKYYVASNDLKQMRAENLFICHEMEKGKTGVIEEFLDSEDFQDILDEHEDNAYDGIFQTAWEKATDTVSDKF</sequence>
<reference evidence="1" key="1">
    <citation type="submission" date="2023-02" db="EMBL/GenBank/DDBJ databases">
        <title>Genome of toxic invasive species Heracleum sosnowskyi carries increased number of genes despite the absence of recent whole-genome duplications.</title>
        <authorList>
            <person name="Schelkunov M."/>
            <person name="Shtratnikova V."/>
            <person name="Makarenko M."/>
            <person name="Klepikova A."/>
            <person name="Omelchenko D."/>
            <person name="Novikova G."/>
            <person name="Obukhova E."/>
            <person name="Bogdanov V."/>
            <person name="Penin A."/>
            <person name="Logacheva M."/>
        </authorList>
    </citation>
    <scope>NUCLEOTIDE SEQUENCE</scope>
    <source>
        <strain evidence="1">Hsosn_3</strain>
        <tissue evidence="1">Leaf</tissue>
    </source>
</reference>
<comment type="caution">
    <text evidence="1">The sequence shown here is derived from an EMBL/GenBank/DDBJ whole genome shotgun (WGS) entry which is preliminary data.</text>
</comment>